<dbReference type="InterPro" id="IPR006119">
    <property type="entry name" value="Resolv_N"/>
</dbReference>
<protein>
    <recommendedName>
        <fullName evidence="4">Resolvase/invertase-type recombinase catalytic domain-containing protein</fullName>
    </recommendedName>
</protein>
<dbReference type="GO" id="GO:0000150">
    <property type="term" value="F:DNA strand exchange activity"/>
    <property type="evidence" value="ECO:0007669"/>
    <property type="project" value="InterPro"/>
</dbReference>
<gene>
    <name evidence="5" type="ORF">S06H3_35926</name>
</gene>
<proteinExistence type="predicted"/>
<reference evidence="5" key="1">
    <citation type="journal article" date="2014" name="Front. Microbiol.">
        <title>High frequency of phylogenetically diverse reductive dehalogenase-homologous genes in deep subseafloor sedimentary metagenomes.</title>
        <authorList>
            <person name="Kawai M."/>
            <person name="Futagami T."/>
            <person name="Toyoda A."/>
            <person name="Takaki Y."/>
            <person name="Nishi S."/>
            <person name="Hori S."/>
            <person name="Arai W."/>
            <person name="Tsubouchi T."/>
            <person name="Morono Y."/>
            <person name="Uchiyama I."/>
            <person name="Ito T."/>
            <person name="Fujiyama A."/>
            <person name="Inagaki F."/>
            <person name="Takami H."/>
        </authorList>
    </citation>
    <scope>NUCLEOTIDE SEQUENCE</scope>
    <source>
        <strain evidence="5">Expedition CK06-06</strain>
    </source>
</reference>
<dbReference type="InterPro" id="IPR006118">
    <property type="entry name" value="Recombinase_CS"/>
</dbReference>
<dbReference type="EMBL" id="BARV01021712">
    <property type="protein sequence ID" value="GAI26793.1"/>
    <property type="molecule type" value="Genomic_DNA"/>
</dbReference>
<evidence type="ECO:0000256" key="2">
    <source>
        <dbReference type="ARBA" id="ARBA00023125"/>
    </source>
</evidence>
<accession>X1M626</accession>
<dbReference type="GO" id="GO:0003677">
    <property type="term" value="F:DNA binding"/>
    <property type="evidence" value="ECO:0007669"/>
    <property type="project" value="UniProtKB-KW"/>
</dbReference>
<comment type="caution">
    <text evidence="5">The sequence shown here is derived from an EMBL/GenBank/DDBJ whole genome shotgun (WGS) entry which is preliminary data.</text>
</comment>
<dbReference type="InterPro" id="IPR050639">
    <property type="entry name" value="SSR_resolvase"/>
</dbReference>
<dbReference type="Pfam" id="PF00239">
    <property type="entry name" value="Resolvase"/>
    <property type="match status" value="1"/>
</dbReference>
<keyword evidence="3" id="KW-0233">DNA recombination</keyword>
<dbReference type="CDD" id="cd00338">
    <property type="entry name" value="Ser_Recombinase"/>
    <property type="match status" value="1"/>
</dbReference>
<dbReference type="InterPro" id="IPR036162">
    <property type="entry name" value="Resolvase-like_N_sf"/>
</dbReference>
<keyword evidence="1" id="KW-0229">DNA integration</keyword>
<dbReference type="PANTHER" id="PTHR30461:SF2">
    <property type="entry name" value="SERINE RECOMBINASE PINE-RELATED"/>
    <property type="match status" value="1"/>
</dbReference>
<feature type="domain" description="Resolvase/invertase-type recombinase catalytic" evidence="4">
    <location>
        <begin position="6"/>
        <end position="81"/>
    </location>
</feature>
<dbReference type="PROSITE" id="PS51736">
    <property type="entry name" value="RECOMBINASES_3"/>
    <property type="match status" value="1"/>
</dbReference>
<dbReference type="SUPFAM" id="SSF53041">
    <property type="entry name" value="Resolvase-like"/>
    <property type="match status" value="1"/>
</dbReference>
<evidence type="ECO:0000259" key="4">
    <source>
        <dbReference type="PROSITE" id="PS51736"/>
    </source>
</evidence>
<evidence type="ECO:0000256" key="3">
    <source>
        <dbReference type="ARBA" id="ARBA00023172"/>
    </source>
</evidence>
<feature type="non-terminal residue" evidence="5">
    <location>
        <position position="81"/>
    </location>
</feature>
<organism evidence="5">
    <name type="scientific">marine sediment metagenome</name>
    <dbReference type="NCBI Taxonomy" id="412755"/>
    <lineage>
        <taxon>unclassified sequences</taxon>
        <taxon>metagenomes</taxon>
        <taxon>ecological metagenomes</taxon>
    </lineage>
</organism>
<sequence length="81" mass="9674">MQKRMKVIIYLRVSSVEQTTENQLPALEAWIEDRGHELVEVYQETESAWRTGHQKELARLLRELPKRKIDIVLVWSLDRLC</sequence>
<keyword evidence="2" id="KW-0238">DNA-binding</keyword>
<dbReference type="PROSITE" id="PS00397">
    <property type="entry name" value="RECOMBINASES_1"/>
    <property type="match status" value="1"/>
</dbReference>
<dbReference type="GO" id="GO:0015074">
    <property type="term" value="P:DNA integration"/>
    <property type="evidence" value="ECO:0007669"/>
    <property type="project" value="UniProtKB-KW"/>
</dbReference>
<dbReference type="AlphaFoldDB" id="X1M626"/>
<evidence type="ECO:0000256" key="1">
    <source>
        <dbReference type="ARBA" id="ARBA00022908"/>
    </source>
</evidence>
<name>X1M626_9ZZZZ</name>
<dbReference type="PANTHER" id="PTHR30461">
    <property type="entry name" value="DNA-INVERTASE FROM LAMBDOID PROPHAGE"/>
    <property type="match status" value="1"/>
</dbReference>
<dbReference type="Gene3D" id="3.40.50.1390">
    <property type="entry name" value="Resolvase, N-terminal catalytic domain"/>
    <property type="match status" value="1"/>
</dbReference>
<evidence type="ECO:0000313" key="5">
    <source>
        <dbReference type="EMBL" id="GAI26793.1"/>
    </source>
</evidence>